<comment type="caution">
    <text evidence="1">The sequence shown here is derived from an EMBL/GenBank/DDBJ whole genome shotgun (WGS) entry which is preliminary data.</text>
</comment>
<dbReference type="EMBL" id="ACVB02000036">
    <property type="protein sequence ID" value="EEX73089.1"/>
    <property type="molecule type" value="Genomic_DNA"/>
</dbReference>
<organism evidence="1 2">
    <name type="scientific">Leptotrichia hofstadii F0254</name>
    <dbReference type="NCBI Taxonomy" id="634994"/>
    <lineage>
        <taxon>Bacteria</taxon>
        <taxon>Fusobacteriati</taxon>
        <taxon>Fusobacteriota</taxon>
        <taxon>Fusobacteriia</taxon>
        <taxon>Fusobacteriales</taxon>
        <taxon>Leptotrichiaceae</taxon>
        <taxon>Leptotrichia</taxon>
    </lineage>
</organism>
<dbReference type="AlphaFoldDB" id="C9N204"/>
<dbReference type="STRING" id="634994.GCWU000323_02881"/>
<dbReference type="Proteomes" id="UP000006233">
    <property type="component" value="Unassembled WGS sequence"/>
</dbReference>
<protein>
    <submittedName>
        <fullName evidence="1">Uncharacterized protein</fullName>
    </submittedName>
</protein>
<reference evidence="1 2" key="1">
    <citation type="submission" date="2009-09" db="EMBL/GenBank/DDBJ databases">
        <authorList>
            <person name="Weinstock G."/>
            <person name="Sodergren E."/>
            <person name="Clifton S."/>
            <person name="Fulton L."/>
            <person name="Fulton B."/>
            <person name="Courtney L."/>
            <person name="Fronick C."/>
            <person name="Harrison M."/>
            <person name="Strong C."/>
            <person name="Farmer C."/>
            <person name="Delahaunty K."/>
            <person name="Markovic C."/>
            <person name="Hall O."/>
            <person name="Minx P."/>
            <person name="Tomlinson C."/>
            <person name="Mitreva M."/>
            <person name="Nelson J."/>
            <person name="Hou S."/>
            <person name="Wollam A."/>
            <person name="Pepin K.H."/>
            <person name="Johnson M."/>
            <person name="Bhonagiri V."/>
            <person name="Nash W.E."/>
            <person name="Warren W."/>
            <person name="Chinwalla A."/>
            <person name="Mardis E.R."/>
            <person name="Wilson R.K."/>
        </authorList>
    </citation>
    <scope>NUCLEOTIDE SEQUENCE [LARGE SCALE GENOMIC DNA]</scope>
    <source>
        <strain evidence="1 2">F0254</strain>
    </source>
</reference>
<dbReference type="RefSeq" id="WP_006806158.1">
    <property type="nucleotide sequence ID" value="NZ_GG700635.1"/>
</dbReference>
<gene>
    <name evidence="1" type="ORF">GCWU000323_02881</name>
</gene>
<dbReference type="HOGENOM" id="CLU_1233771_0_0_0"/>
<evidence type="ECO:0000313" key="1">
    <source>
        <dbReference type="EMBL" id="EEX73089.1"/>
    </source>
</evidence>
<proteinExistence type="predicted"/>
<sequence>MNKILWILFLIIFSIGNSSELVQHGLYQYCIECLTKYYRKKQNITEGQIEDFKIFDGYNKVYYRKLNFDKETYPYYIEILLSDKNKRLPHKEEEVVYRNLAEKKLKNIHFPSKKLKYYIENYAYDEKMSDKAIMQDNSLYKYDFVQIIDNTQYRDGDKEFNSPERYVVQQKIDLTNDIEKIFDNFIESPTIRYDDIFKEYGDFKFFIIKNKIQKKNCFYNRRKF</sequence>
<name>C9N204_9FUSO</name>
<evidence type="ECO:0000313" key="2">
    <source>
        <dbReference type="Proteomes" id="UP000006233"/>
    </source>
</evidence>
<accession>C9N204</accession>